<dbReference type="EMBL" id="JAAECE010000002">
    <property type="protein sequence ID" value="KAF1804568.1"/>
    <property type="molecule type" value="Genomic_DNA"/>
</dbReference>
<reference evidence="4 5" key="1">
    <citation type="submission" date="2019-09" db="EMBL/GenBank/DDBJ databases">
        <authorList>
            <consortium name="DOE Joint Genome Institute"/>
            <person name="Mondo S.J."/>
            <person name="Navarro-Mendoza M.I."/>
            <person name="Perez-Arques C."/>
            <person name="Panchal S."/>
            <person name="Nicolas F.E."/>
            <person name="Ganguly P."/>
            <person name="Pangilinan J."/>
            <person name="Grigoriev I."/>
            <person name="Heitman J."/>
            <person name="Sanya K."/>
            <person name="Garre V."/>
        </authorList>
    </citation>
    <scope>NUCLEOTIDE SEQUENCE [LARGE SCALE GENOMIC DNA]</scope>
    <source>
        <strain evidence="4 5">MU402</strain>
    </source>
</reference>
<dbReference type="AlphaFoldDB" id="A0A8H4BN99"/>
<dbReference type="SUPFAM" id="SSF50249">
    <property type="entry name" value="Nucleic acid-binding proteins"/>
    <property type="match status" value="2"/>
</dbReference>
<sequence>MDSSLLETLEHQTAPESTRGLFDSLPSEKKSHRESAPVPEKRRSFEPEQSKSRPPSFQYKQQQQQQNQRGHQRSRSASASDFSNFTSNNGRNRNFGLQTLVEEDQDAQRKKKDVDIDSLQDMINTLKNLPPIISPNTTTASTDNSRKSLGHRKQHSMSALVTGGVGNHQVTSNKRLSYNNGVSDMQSNINSSENRRRSKRSSSISSGNSEVRDGNIFNTLSRDEALAEAEAKLMGTFQNKRKSMGRRYSESQQFDASKIGTSASSGLLSKRTSLQLPTLSENMATSPGTSSRRIAFNKPLDLSSASKFDAGDTLVENKRASGTGNGHQRRSSRNLDLDWRSSSSSSSNNNGGSNRNSFQLVPFTPTRVNFARDDANPHQRRPLFIAHLPFSALPPLFRSRQLSRGALRVNKRNRSDAYVYCEDLDDDIYICGSRDRNRALEGDVVAVRLVDVDKVLREKKEKEEAKLARNGGQAKVRLPDEEDENEIIFGGDEDVNVVKPKFCGVVVAILERAQNQVFSGTLTLMRPNNKRAQEEKAAEEARKSIHGQDAPSQKEAPRIVWFKSTDKRVPLIAIPIEQAPSDFTTNSEAYATRLFVGSMKRWPITSLHPFGTLERELGSVYELSTQTKAIFADNNVTDSEFSEAVTSCLPNLPFNLDSDDSRRDLRDDTVCFTIDPKGSNVLDDALSIKKLDDQHWEVGVHVSDIGYFIKSQSALDKEARARGVRVDLIHTHVPMIPEILTEKVTNLTPNESRFTLSVIYKLNAQGGIVDTWFGKTIIRSIAKFTYEEAQAILDNQSDDTDQQVHKDIRSLYSLYQTLYQGRRSNGFFSQMRDELEYEFEDGNQENPITVSVSQKLPAARMVKEFLFMANKSVAQRISSHFPNQALLRRHAPPSERKMTEFAAYAARHLGVQLDCTNAGSLESSIEAIQDAKLRKLVSIVALKTLQPPKYFCSGSVDILKYSHYALNVPLFTHFTAPSRRFADIIVHRQLEATLDPNDKRFSLDRDTVQKLAQHCNVKKDAARYAREQSNLMFLSIHMDKLSQQQQQQQQKVIEGPSVIFREAIVVAVFDQFFDVVIPELNLEKRIHLACLPVWRSDYNQHSQSLTMFWRKGVDTSTGKKSDWSLSDEEEDEDDLDEDALLEEMNTEQMPQEEYKMNTLNDNESIVSQLAVKENHATATTATASVYPNKSVSTPALMMMHRSDSNGAASTTPPPPRATSSRRASIVRARLSDSTAYSTEQGFQTIKALDKIRVVLIVELARTPPVIRVLAANPFS</sequence>
<dbReference type="GO" id="GO:0000175">
    <property type="term" value="F:3'-5'-RNA exonuclease activity"/>
    <property type="evidence" value="ECO:0007669"/>
    <property type="project" value="TreeGrafter"/>
</dbReference>
<dbReference type="GO" id="GO:0003723">
    <property type="term" value="F:RNA binding"/>
    <property type="evidence" value="ECO:0007669"/>
    <property type="project" value="InterPro"/>
</dbReference>
<dbReference type="Gene3D" id="2.40.50.140">
    <property type="entry name" value="Nucleic acid-binding proteins"/>
    <property type="match status" value="1"/>
</dbReference>
<dbReference type="Pfam" id="PF17849">
    <property type="entry name" value="OB_Dis3"/>
    <property type="match status" value="1"/>
</dbReference>
<evidence type="ECO:0000313" key="4">
    <source>
        <dbReference type="EMBL" id="KAF1804568.1"/>
    </source>
</evidence>
<dbReference type="InterPro" id="IPR041505">
    <property type="entry name" value="Dis3_CSD2"/>
</dbReference>
<evidence type="ECO:0000256" key="2">
    <source>
        <dbReference type="SAM" id="MobiDB-lite"/>
    </source>
</evidence>
<feature type="region of interest" description="Disordered" evidence="2">
    <location>
        <begin position="1114"/>
        <end position="1133"/>
    </location>
</feature>
<dbReference type="InterPro" id="IPR012340">
    <property type="entry name" value="NA-bd_OB-fold"/>
</dbReference>
<feature type="region of interest" description="Disordered" evidence="2">
    <location>
        <begin position="1"/>
        <end position="93"/>
    </location>
</feature>
<dbReference type="SMART" id="SM00955">
    <property type="entry name" value="RNB"/>
    <property type="match status" value="1"/>
</dbReference>
<dbReference type="PANTHER" id="PTHR23355:SF9">
    <property type="entry name" value="DIS3-LIKE EXONUCLEASE 2"/>
    <property type="match status" value="1"/>
</dbReference>
<feature type="region of interest" description="Disordered" evidence="2">
    <location>
        <begin position="128"/>
        <end position="216"/>
    </location>
</feature>
<dbReference type="Gene3D" id="2.40.50.690">
    <property type="match status" value="1"/>
</dbReference>
<dbReference type="InterPro" id="IPR050180">
    <property type="entry name" value="RNR_Ribonuclease"/>
</dbReference>
<protein>
    <recommendedName>
        <fullName evidence="3">RNB domain-containing protein</fullName>
    </recommendedName>
</protein>
<dbReference type="Gene3D" id="2.40.50.700">
    <property type="match status" value="1"/>
</dbReference>
<evidence type="ECO:0000313" key="5">
    <source>
        <dbReference type="Proteomes" id="UP000469890"/>
    </source>
</evidence>
<name>A0A8H4BN99_MUCCL</name>
<feature type="region of interest" description="Disordered" evidence="2">
    <location>
        <begin position="317"/>
        <end position="360"/>
    </location>
</feature>
<feature type="region of interest" description="Disordered" evidence="2">
    <location>
        <begin position="529"/>
        <end position="554"/>
    </location>
</feature>
<dbReference type="FunFam" id="2.40.50.700:FF:000002">
    <property type="entry name" value="Cell wall biogenesis protein"/>
    <property type="match status" value="1"/>
</dbReference>
<gene>
    <name evidence="4" type="ORF">FB192DRAFT_1426460</name>
</gene>
<dbReference type="InterPro" id="IPR041093">
    <property type="entry name" value="Dis3l2-like_C"/>
</dbReference>
<feature type="compositionally biased region" description="Polar residues" evidence="2">
    <location>
        <begin position="168"/>
        <end position="186"/>
    </location>
</feature>
<feature type="region of interest" description="Disordered" evidence="2">
    <location>
        <begin position="1202"/>
        <end position="1222"/>
    </location>
</feature>
<feature type="compositionally biased region" description="Polar residues" evidence="2">
    <location>
        <begin position="134"/>
        <end position="143"/>
    </location>
</feature>
<proteinExistence type="inferred from homology"/>
<feature type="compositionally biased region" description="Low complexity" evidence="2">
    <location>
        <begin position="58"/>
        <end position="69"/>
    </location>
</feature>
<feature type="compositionally biased region" description="Low complexity" evidence="2">
    <location>
        <begin position="340"/>
        <end position="357"/>
    </location>
</feature>
<feature type="compositionally biased region" description="Polar residues" evidence="2">
    <location>
        <begin position="75"/>
        <end position="93"/>
    </location>
</feature>
<dbReference type="GO" id="GO:0000932">
    <property type="term" value="C:P-body"/>
    <property type="evidence" value="ECO:0007669"/>
    <property type="project" value="TreeGrafter"/>
</dbReference>
<accession>A0A8H4BN99</accession>
<comment type="caution">
    <text evidence="4">The sequence shown here is derived from an EMBL/GenBank/DDBJ whole genome shotgun (WGS) entry which is preliminary data.</text>
</comment>
<dbReference type="GO" id="GO:0006402">
    <property type="term" value="P:mRNA catabolic process"/>
    <property type="evidence" value="ECO:0007669"/>
    <property type="project" value="TreeGrafter"/>
</dbReference>
<dbReference type="InterPro" id="IPR001900">
    <property type="entry name" value="RNase_II/R"/>
</dbReference>
<dbReference type="Pfam" id="PF00773">
    <property type="entry name" value="RNB"/>
    <property type="match status" value="1"/>
</dbReference>
<evidence type="ECO:0000256" key="1">
    <source>
        <dbReference type="ARBA" id="ARBA00005785"/>
    </source>
</evidence>
<evidence type="ECO:0000259" key="3">
    <source>
        <dbReference type="SMART" id="SM00955"/>
    </source>
</evidence>
<organism evidence="4 5">
    <name type="scientific">Mucor circinelloides f. lusitanicus</name>
    <name type="common">Mucor racemosus var. lusitanicus</name>
    <dbReference type="NCBI Taxonomy" id="29924"/>
    <lineage>
        <taxon>Eukaryota</taxon>
        <taxon>Fungi</taxon>
        <taxon>Fungi incertae sedis</taxon>
        <taxon>Mucoromycota</taxon>
        <taxon>Mucoromycotina</taxon>
        <taxon>Mucoromycetes</taxon>
        <taxon>Mucorales</taxon>
        <taxon>Mucorineae</taxon>
        <taxon>Mucoraceae</taxon>
        <taxon>Mucor</taxon>
    </lineage>
</organism>
<dbReference type="Proteomes" id="UP000469890">
    <property type="component" value="Unassembled WGS sequence"/>
</dbReference>
<dbReference type="Pfam" id="PF17877">
    <property type="entry name" value="Dis3l2_C_term"/>
    <property type="match status" value="1"/>
</dbReference>
<feature type="domain" description="RNB" evidence="3">
    <location>
        <begin position="662"/>
        <end position="996"/>
    </location>
</feature>
<comment type="similarity">
    <text evidence="1">Belongs to the RNR ribonuclease family.</text>
</comment>
<dbReference type="PANTHER" id="PTHR23355">
    <property type="entry name" value="RIBONUCLEASE"/>
    <property type="match status" value="1"/>
</dbReference>
<feature type="compositionally biased region" description="Basic and acidic residues" evidence="2">
    <location>
        <begin position="531"/>
        <end position="543"/>
    </location>
</feature>
<feature type="compositionally biased region" description="Basic and acidic residues" evidence="2">
    <location>
        <begin position="26"/>
        <end position="51"/>
    </location>
</feature>